<dbReference type="Proteomes" id="UP001138672">
    <property type="component" value="Unassembled WGS sequence"/>
</dbReference>
<evidence type="ECO:0000256" key="1">
    <source>
        <dbReference type="SAM" id="MobiDB-lite"/>
    </source>
</evidence>
<organism evidence="2 4">
    <name type="scientific">Formosa algae</name>
    <dbReference type="NCBI Taxonomy" id="225843"/>
    <lineage>
        <taxon>Bacteria</taxon>
        <taxon>Pseudomonadati</taxon>
        <taxon>Bacteroidota</taxon>
        <taxon>Flavobacteriia</taxon>
        <taxon>Flavobacteriales</taxon>
        <taxon>Flavobacteriaceae</taxon>
        <taxon>Formosa</taxon>
    </lineage>
</organism>
<reference evidence="2" key="1">
    <citation type="submission" date="2021-03" db="EMBL/GenBank/DDBJ databases">
        <title>Genomic Encyclopedia of Type Strains, Phase IV (KMG-IV): sequencing the most valuable type-strain genomes for metagenomic binning, comparative biology and taxonomic classification.</title>
        <authorList>
            <person name="Goeker M."/>
        </authorList>
    </citation>
    <scope>NUCLEOTIDE SEQUENCE</scope>
    <source>
        <strain evidence="2">DSM 15523</strain>
        <strain evidence="3 5">DSM 16476</strain>
    </source>
</reference>
<evidence type="ECO:0000313" key="2">
    <source>
        <dbReference type="EMBL" id="MBP1840550.1"/>
    </source>
</evidence>
<keyword evidence="5" id="KW-1185">Reference proteome</keyword>
<evidence type="ECO:0000313" key="5">
    <source>
        <dbReference type="Proteomes" id="UP001231587"/>
    </source>
</evidence>
<dbReference type="EMBL" id="JAUSUU010000007">
    <property type="protein sequence ID" value="MDQ0336037.1"/>
    <property type="molecule type" value="Genomic_DNA"/>
</dbReference>
<evidence type="ECO:0000313" key="3">
    <source>
        <dbReference type="EMBL" id="MDQ0336037.1"/>
    </source>
</evidence>
<evidence type="ECO:0000313" key="4">
    <source>
        <dbReference type="Proteomes" id="UP001138672"/>
    </source>
</evidence>
<dbReference type="EMBL" id="JAGGJQ010000007">
    <property type="protein sequence ID" value="MBP1840550.1"/>
    <property type="molecule type" value="Genomic_DNA"/>
</dbReference>
<accession>A0A9X0YL42</accession>
<dbReference type="AlphaFoldDB" id="A0A9X0YL42"/>
<sequence>MGGGRFSHDAYSKLRRSKDYSNKSREEIFTSRHIDPEMDPSNVVFRESRDSEEHPETVSIIVALDVTGSMGFVPEHIVKEALPDLIGSLMEAGIEDPQVLFLGIGDFIYDSAPIQVGQFESSAELLDRWLTRVYLEGGGGGNNQEGYNLAHLFAARHTSIDCWEKRQQKGFLFTIGDEPVFPTIPAEIIKRYTNADEAETITTEAIIAEAQDKYNVFHMHLEHNEWAKQEKRKGNWKTLLGDNYIDIPDYKTVAKRIAEVVIQNHKPSTTTKTTNTASGTTDVEVENML</sequence>
<feature type="compositionally biased region" description="Low complexity" evidence="1">
    <location>
        <begin position="269"/>
        <end position="281"/>
    </location>
</feature>
<name>A0A9X0YL42_9FLAO</name>
<protein>
    <submittedName>
        <fullName evidence="2">Uncharacterized protein</fullName>
    </submittedName>
</protein>
<feature type="region of interest" description="Disordered" evidence="1">
    <location>
        <begin position="268"/>
        <end position="289"/>
    </location>
</feature>
<comment type="caution">
    <text evidence="2">The sequence shown here is derived from an EMBL/GenBank/DDBJ whole genome shotgun (WGS) entry which is preliminary data.</text>
</comment>
<dbReference type="OrthoDB" id="4366615at2"/>
<gene>
    <name evidence="2" type="ORF">J2Z56_002480</name>
    <name evidence="3" type="ORF">J2Z57_002489</name>
</gene>
<dbReference type="Proteomes" id="UP001231587">
    <property type="component" value="Unassembled WGS sequence"/>
</dbReference>
<dbReference type="RefSeq" id="WP_057779932.1">
    <property type="nucleotide sequence ID" value="NZ_JAGGJQ010000007.1"/>
</dbReference>
<proteinExistence type="predicted"/>